<comment type="similarity">
    <text evidence="2">Belongs to the binding-protein-dependent transport system permease family. FecCD subfamily.</text>
</comment>
<feature type="transmembrane region" description="Helical" evidence="8">
    <location>
        <begin position="105"/>
        <end position="123"/>
    </location>
</feature>
<keyword evidence="7 8" id="KW-0472">Membrane</keyword>
<evidence type="ECO:0000256" key="1">
    <source>
        <dbReference type="ARBA" id="ARBA00004651"/>
    </source>
</evidence>
<feature type="transmembrane region" description="Helical" evidence="8">
    <location>
        <begin position="135"/>
        <end position="155"/>
    </location>
</feature>
<dbReference type="Gene3D" id="1.10.3470.10">
    <property type="entry name" value="ABC transporter involved in vitamin B12 uptake, BtuC"/>
    <property type="match status" value="1"/>
</dbReference>
<dbReference type="InterPro" id="IPR037294">
    <property type="entry name" value="ABC_BtuC-like"/>
</dbReference>
<reference evidence="9 10" key="1">
    <citation type="submission" date="2013-02" db="EMBL/GenBank/DDBJ databases">
        <title>Whole genome shotgun sequence of Gordonia malaquae NBRC 108250.</title>
        <authorList>
            <person name="Yoshida I."/>
            <person name="Hosoyama A."/>
            <person name="Tsuchikane K."/>
            <person name="Ando Y."/>
            <person name="Baba S."/>
            <person name="Ohji S."/>
            <person name="Hamada M."/>
            <person name="Tamura T."/>
            <person name="Yamazoe A."/>
            <person name="Yamazaki S."/>
            <person name="Fujita N."/>
        </authorList>
    </citation>
    <scope>NUCLEOTIDE SEQUENCE [LARGE SCALE GENOMIC DNA]</scope>
    <source>
        <strain evidence="9 10">NBRC 108250</strain>
    </source>
</reference>
<keyword evidence="3" id="KW-0813">Transport</keyword>
<dbReference type="STRING" id="410332.SAMN04488550_2329"/>
<evidence type="ECO:0000256" key="8">
    <source>
        <dbReference type="SAM" id="Phobius"/>
    </source>
</evidence>
<dbReference type="Pfam" id="PF01032">
    <property type="entry name" value="FecCD"/>
    <property type="match status" value="1"/>
</dbReference>
<evidence type="ECO:0000256" key="6">
    <source>
        <dbReference type="ARBA" id="ARBA00022989"/>
    </source>
</evidence>
<evidence type="ECO:0000256" key="5">
    <source>
        <dbReference type="ARBA" id="ARBA00022692"/>
    </source>
</evidence>
<name>M3TAB5_GORML</name>
<dbReference type="InterPro" id="IPR000522">
    <property type="entry name" value="ABC_transptr_permease_BtuC"/>
</dbReference>
<feature type="transmembrane region" description="Helical" evidence="8">
    <location>
        <begin position="223"/>
        <end position="244"/>
    </location>
</feature>
<evidence type="ECO:0000256" key="4">
    <source>
        <dbReference type="ARBA" id="ARBA00022475"/>
    </source>
</evidence>
<feature type="transmembrane region" description="Helical" evidence="8">
    <location>
        <begin position="264"/>
        <end position="283"/>
    </location>
</feature>
<evidence type="ECO:0000256" key="7">
    <source>
        <dbReference type="ARBA" id="ARBA00023136"/>
    </source>
</evidence>
<keyword evidence="5 8" id="KW-0812">Transmembrane</keyword>
<dbReference type="PANTHER" id="PTHR30472">
    <property type="entry name" value="FERRIC ENTEROBACTIN TRANSPORT SYSTEM PERMEASE PROTEIN"/>
    <property type="match status" value="1"/>
</dbReference>
<dbReference type="FunFam" id="1.10.3470.10:FF:000001">
    <property type="entry name" value="Vitamin B12 ABC transporter permease BtuC"/>
    <property type="match status" value="1"/>
</dbReference>
<sequence>MALLVVAVVLSLAVGARFTPIGDVVQALLGTGDQNVVNIVGTLRVNRTVNALICGVALGLAGVLMQAVTRNPLADPGVLGVNAGASFGVVVGLTVFGSLGAVGSVWLALAGAAAASIVILAFSSSRVVAGSPVRLTLAGVAFAAVLSGVTQTLVLTDESVLDVYRFWRVGSLTARPVEEALPLLGFVVAGAVLALASASSLNALALGDDTARSLGARPARVRVLALVAVTLLAGTATALAGPIAFVGLVVPHLLRPVIGPDHRLLLPLSMLAAPTLLLVADVVGRVIGRGGEVQVGVVMALIGGPMLIFFVNGRRKAGLS</sequence>
<gene>
    <name evidence="9" type="ORF">GM1_003_00830</name>
</gene>
<dbReference type="SUPFAM" id="SSF81345">
    <property type="entry name" value="ABC transporter involved in vitamin B12 uptake, BtuC"/>
    <property type="match status" value="1"/>
</dbReference>
<dbReference type="PANTHER" id="PTHR30472:SF1">
    <property type="entry name" value="FE(3+) DICITRATE TRANSPORT SYSTEM PERMEASE PROTEIN FECC-RELATED"/>
    <property type="match status" value="1"/>
</dbReference>
<dbReference type="Proteomes" id="UP000035009">
    <property type="component" value="Unassembled WGS sequence"/>
</dbReference>
<organism evidence="9 10">
    <name type="scientific">Gordonia malaquae NBRC 108250</name>
    <dbReference type="NCBI Taxonomy" id="1223542"/>
    <lineage>
        <taxon>Bacteria</taxon>
        <taxon>Bacillati</taxon>
        <taxon>Actinomycetota</taxon>
        <taxon>Actinomycetes</taxon>
        <taxon>Mycobacteriales</taxon>
        <taxon>Gordoniaceae</taxon>
        <taxon>Gordonia</taxon>
    </lineage>
</organism>
<dbReference type="EMBL" id="BAOP01000003">
    <property type="protein sequence ID" value="GAC78346.1"/>
    <property type="molecule type" value="Genomic_DNA"/>
</dbReference>
<proteinExistence type="inferred from homology"/>
<evidence type="ECO:0000256" key="3">
    <source>
        <dbReference type="ARBA" id="ARBA00022448"/>
    </source>
</evidence>
<dbReference type="AlphaFoldDB" id="M3TAB5"/>
<protein>
    <submittedName>
        <fullName evidence="9">Putative ABC transporter permease protein</fullName>
    </submittedName>
</protein>
<keyword evidence="6 8" id="KW-1133">Transmembrane helix</keyword>
<dbReference type="GO" id="GO:0022857">
    <property type="term" value="F:transmembrane transporter activity"/>
    <property type="evidence" value="ECO:0007669"/>
    <property type="project" value="InterPro"/>
</dbReference>
<dbReference type="GO" id="GO:0005886">
    <property type="term" value="C:plasma membrane"/>
    <property type="evidence" value="ECO:0007669"/>
    <property type="project" value="UniProtKB-SubCell"/>
</dbReference>
<dbReference type="CDD" id="cd06550">
    <property type="entry name" value="TM_ABC_iron-siderophores_like"/>
    <property type="match status" value="1"/>
</dbReference>
<feature type="transmembrane region" description="Helical" evidence="8">
    <location>
        <begin position="295"/>
        <end position="313"/>
    </location>
</feature>
<evidence type="ECO:0000256" key="2">
    <source>
        <dbReference type="ARBA" id="ARBA00007935"/>
    </source>
</evidence>
<dbReference type="eggNOG" id="COG0609">
    <property type="taxonomic scope" value="Bacteria"/>
</dbReference>
<feature type="transmembrane region" description="Helical" evidence="8">
    <location>
        <begin position="49"/>
        <end position="67"/>
    </location>
</feature>
<comment type="subcellular location">
    <subcellularLocation>
        <location evidence="1">Cell membrane</location>
        <topology evidence="1">Multi-pass membrane protein</topology>
    </subcellularLocation>
</comment>
<keyword evidence="10" id="KW-1185">Reference proteome</keyword>
<accession>M3TAB5</accession>
<feature type="transmembrane region" description="Helical" evidence="8">
    <location>
        <begin position="180"/>
        <end position="202"/>
    </location>
</feature>
<keyword evidence="4" id="KW-1003">Cell membrane</keyword>
<dbReference type="GO" id="GO:0033214">
    <property type="term" value="P:siderophore-iron import into cell"/>
    <property type="evidence" value="ECO:0007669"/>
    <property type="project" value="TreeGrafter"/>
</dbReference>
<feature type="transmembrane region" description="Helical" evidence="8">
    <location>
        <begin position="79"/>
        <end position="99"/>
    </location>
</feature>
<evidence type="ECO:0000313" key="10">
    <source>
        <dbReference type="Proteomes" id="UP000035009"/>
    </source>
</evidence>
<evidence type="ECO:0000313" key="9">
    <source>
        <dbReference type="EMBL" id="GAC78346.1"/>
    </source>
</evidence>
<comment type="caution">
    <text evidence="9">The sequence shown here is derived from an EMBL/GenBank/DDBJ whole genome shotgun (WGS) entry which is preliminary data.</text>
</comment>